<feature type="transmembrane region" description="Helical" evidence="1">
    <location>
        <begin position="45"/>
        <end position="64"/>
    </location>
</feature>
<reference evidence="2 4" key="1">
    <citation type="submission" date="2016-04" db="EMBL/GenBank/DDBJ databases">
        <title>Complete genome sequencing and analysis of CBMB27, Methylobacterium phyllosphaerae isolated from leaf tissues of rice (Oryza sativa L.).</title>
        <authorList>
            <person name="Lee Y."/>
            <person name="Hwangbo K."/>
            <person name="Chung H."/>
            <person name="Yoo J."/>
            <person name="Kim K.Y."/>
            <person name="Sa T.M."/>
            <person name="Um Y."/>
            <person name="Madhaiyan M."/>
        </authorList>
    </citation>
    <scope>NUCLEOTIDE SEQUENCE [LARGE SCALE GENOMIC DNA]</scope>
    <source>
        <strain evidence="2 4">CBMB27</strain>
    </source>
</reference>
<evidence type="ECO:0000313" key="5">
    <source>
        <dbReference type="Proteomes" id="UP000199140"/>
    </source>
</evidence>
<evidence type="ECO:0000313" key="4">
    <source>
        <dbReference type="Proteomes" id="UP000185487"/>
    </source>
</evidence>
<protein>
    <recommendedName>
        <fullName evidence="6">Flp family type IVb pilin</fullName>
    </recommendedName>
</protein>
<keyword evidence="1" id="KW-1133">Transmembrane helix</keyword>
<proteinExistence type="predicted"/>
<dbReference type="KEGG" id="mphy:MCBMB27_03250"/>
<name>A0AAE8HYH1_9HYPH</name>
<keyword evidence="1" id="KW-0472">Membrane</keyword>
<dbReference type="EMBL" id="CP015367">
    <property type="protein sequence ID" value="APT32541.1"/>
    <property type="molecule type" value="Genomic_DNA"/>
</dbReference>
<dbReference type="Proteomes" id="UP000185487">
    <property type="component" value="Chromosome"/>
</dbReference>
<sequence length="82" mass="8735">MDEPGGGEAGRRAVRIPTAFGLTDRIRAEAVRFARDVHGSTAMEYALLGGMIFLVAVGSIRYYVSRVSVVYGDITAAVTQGN</sequence>
<evidence type="ECO:0000256" key="1">
    <source>
        <dbReference type="SAM" id="Phobius"/>
    </source>
</evidence>
<dbReference type="RefSeq" id="WP_043388175.1">
    <property type="nucleotide sequence ID" value="NZ_CP015367.1"/>
</dbReference>
<evidence type="ECO:0008006" key="6">
    <source>
        <dbReference type="Google" id="ProtNLM"/>
    </source>
</evidence>
<evidence type="ECO:0000313" key="2">
    <source>
        <dbReference type="EMBL" id="APT32541.1"/>
    </source>
</evidence>
<dbReference type="Proteomes" id="UP000199140">
    <property type="component" value="Unassembled WGS sequence"/>
</dbReference>
<reference evidence="3 5" key="2">
    <citation type="submission" date="2016-10" db="EMBL/GenBank/DDBJ databases">
        <authorList>
            <person name="Varghese N."/>
            <person name="Submissions S."/>
        </authorList>
    </citation>
    <scope>NUCLEOTIDE SEQUENCE [LARGE SCALE GENOMIC DNA]</scope>
    <source>
        <strain evidence="3 5">CBMB27</strain>
    </source>
</reference>
<organism evidence="3 5">
    <name type="scientific">Methylobacterium phyllosphaerae</name>
    <dbReference type="NCBI Taxonomy" id="418223"/>
    <lineage>
        <taxon>Bacteria</taxon>
        <taxon>Pseudomonadati</taxon>
        <taxon>Pseudomonadota</taxon>
        <taxon>Alphaproteobacteria</taxon>
        <taxon>Hyphomicrobiales</taxon>
        <taxon>Methylobacteriaceae</taxon>
        <taxon>Methylobacterium</taxon>
    </lineage>
</organism>
<keyword evidence="4" id="KW-1185">Reference proteome</keyword>
<dbReference type="EMBL" id="FOPK01000061">
    <property type="protein sequence ID" value="SFH77700.1"/>
    <property type="molecule type" value="Genomic_DNA"/>
</dbReference>
<accession>A0AAE8HYH1</accession>
<gene>
    <name evidence="2" type="ORF">MCBMB27_03250</name>
    <name evidence="3" type="ORF">SAMN05192567_16112</name>
</gene>
<dbReference type="AlphaFoldDB" id="A0AAE8HYH1"/>
<evidence type="ECO:0000313" key="3">
    <source>
        <dbReference type="EMBL" id="SFH77700.1"/>
    </source>
</evidence>
<keyword evidence="1" id="KW-0812">Transmembrane</keyword>